<dbReference type="Gene3D" id="1.10.260.40">
    <property type="entry name" value="lambda repressor-like DNA-binding domains"/>
    <property type="match status" value="1"/>
</dbReference>
<proteinExistence type="predicted"/>
<dbReference type="Pfam" id="PF00356">
    <property type="entry name" value="LacI"/>
    <property type="match status" value="1"/>
</dbReference>
<dbReference type="PANTHER" id="PTHR30146">
    <property type="entry name" value="LACI-RELATED TRANSCRIPTIONAL REPRESSOR"/>
    <property type="match status" value="1"/>
</dbReference>
<sequence length="352" mass="38081">MQAGFLQKRDGRIILVKRQLRKGRCFMANKRAKLSDIAREAGVSLTAASFYINGKAKQYKLSPATCERLEAAVRKYDYVPNLFARAMQQNRTFLIGLLVRDRINSSFWSDIIAGIENGIAASGCHLVLAGSHVDAAGELDAIRQMRAKGVDGYVVSPVIGGDGGFPNLSELQELAAFRPVVGLNAELPGIPSVYNDDVIGGRLVAECFRRHGHRRVALLGSGGYFALPRFRAFEAFFAERGIAPLRLSTPAEALERCSEFSAVFCGNDYLAAALCSNAASAGIRIPERFSVIGYDGLDWLKLLSPRPGTVVQHKGELGEAIAAQLLRAFDCGSCESVRFVPQLEIGDTVGPA</sequence>
<feature type="domain" description="HTH lacI-type" evidence="4">
    <location>
        <begin position="32"/>
        <end position="89"/>
    </location>
</feature>
<evidence type="ECO:0000256" key="1">
    <source>
        <dbReference type="ARBA" id="ARBA00023015"/>
    </source>
</evidence>
<dbReference type="PROSITE" id="PS00356">
    <property type="entry name" value="HTH_LACI_1"/>
    <property type="match status" value="1"/>
</dbReference>
<evidence type="ECO:0000313" key="5">
    <source>
        <dbReference type="EMBL" id="MST97691.1"/>
    </source>
</evidence>
<dbReference type="InterPro" id="IPR028082">
    <property type="entry name" value="Peripla_BP_I"/>
</dbReference>
<dbReference type="CDD" id="cd01392">
    <property type="entry name" value="HTH_LacI"/>
    <property type="match status" value="1"/>
</dbReference>
<keyword evidence="1" id="KW-0805">Transcription regulation</keyword>
<dbReference type="GO" id="GO:0000976">
    <property type="term" value="F:transcription cis-regulatory region binding"/>
    <property type="evidence" value="ECO:0007669"/>
    <property type="project" value="TreeGrafter"/>
</dbReference>
<dbReference type="Gene3D" id="3.40.50.2300">
    <property type="match status" value="2"/>
</dbReference>
<dbReference type="AlphaFoldDB" id="A0A844G504"/>
<keyword evidence="6" id="KW-1185">Reference proteome</keyword>
<dbReference type="SMART" id="SM00354">
    <property type="entry name" value="HTH_LACI"/>
    <property type="match status" value="1"/>
</dbReference>
<dbReference type="PROSITE" id="PS50932">
    <property type="entry name" value="HTH_LACI_2"/>
    <property type="match status" value="1"/>
</dbReference>
<dbReference type="InterPro" id="IPR046335">
    <property type="entry name" value="LacI/GalR-like_sensor"/>
</dbReference>
<dbReference type="SUPFAM" id="SSF53822">
    <property type="entry name" value="Periplasmic binding protein-like I"/>
    <property type="match status" value="1"/>
</dbReference>
<gene>
    <name evidence="5" type="ORF">FYJ85_11645</name>
</gene>
<dbReference type="PANTHER" id="PTHR30146:SF154">
    <property type="entry name" value="TRANSCRIPTION REGULATOR, MEMBER OF GALR FAMILY"/>
    <property type="match status" value="1"/>
</dbReference>
<evidence type="ECO:0000256" key="2">
    <source>
        <dbReference type="ARBA" id="ARBA00023125"/>
    </source>
</evidence>
<dbReference type="EMBL" id="VUNS01000011">
    <property type="protein sequence ID" value="MST97691.1"/>
    <property type="molecule type" value="Genomic_DNA"/>
</dbReference>
<evidence type="ECO:0000313" key="6">
    <source>
        <dbReference type="Proteomes" id="UP000435649"/>
    </source>
</evidence>
<dbReference type="InterPro" id="IPR000843">
    <property type="entry name" value="HTH_LacI"/>
</dbReference>
<keyword evidence="2" id="KW-0238">DNA-binding</keyword>
<protein>
    <submittedName>
        <fullName evidence="5">LacI family transcriptional regulator</fullName>
    </submittedName>
</protein>
<keyword evidence="3" id="KW-0804">Transcription</keyword>
<dbReference type="CDD" id="cd06267">
    <property type="entry name" value="PBP1_LacI_sugar_binding-like"/>
    <property type="match status" value="1"/>
</dbReference>
<reference evidence="5 6" key="1">
    <citation type="submission" date="2019-08" db="EMBL/GenBank/DDBJ databases">
        <title>In-depth cultivation of the pig gut microbiome towards novel bacterial diversity and tailored functional studies.</title>
        <authorList>
            <person name="Wylensek D."/>
            <person name="Hitch T.C.A."/>
            <person name="Clavel T."/>
        </authorList>
    </citation>
    <scope>NUCLEOTIDE SEQUENCE [LARGE SCALE GENOMIC DNA]</scope>
    <source>
        <strain evidence="5 6">BBE-744-WT-12</strain>
    </source>
</reference>
<comment type="caution">
    <text evidence="5">The sequence shown here is derived from an EMBL/GenBank/DDBJ whole genome shotgun (WGS) entry which is preliminary data.</text>
</comment>
<evidence type="ECO:0000256" key="3">
    <source>
        <dbReference type="ARBA" id="ARBA00023163"/>
    </source>
</evidence>
<dbReference type="GO" id="GO:0003700">
    <property type="term" value="F:DNA-binding transcription factor activity"/>
    <property type="evidence" value="ECO:0007669"/>
    <property type="project" value="TreeGrafter"/>
</dbReference>
<dbReference type="Pfam" id="PF13377">
    <property type="entry name" value="Peripla_BP_3"/>
    <property type="match status" value="1"/>
</dbReference>
<organism evidence="5 6">
    <name type="scientific">Victivallis lenta</name>
    <dbReference type="NCBI Taxonomy" id="2606640"/>
    <lineage>
        <taxon>Bacteria</taxon>
        <taxon>Pseudomonadati</taxon>
        <taxon>Lentisphaerota</taxon>
        <taxon>Lentisphaeria</taxon>
        <taxon>Victivallales</taxon>
        <taxon>Victivallaceae</taxon>
        <taxon>Victivallis</taxon>
    </lineage>
</organism>
<dbReference type="InterPro" id="IPR010982">
    <property type="entry name" value="Lambda_DNA-bd_dom_sf"/>
</dbReference>
<evidence type="ECO:0000259" key="4">
    <source>
        <dbReference type="PROSITE" id="PS50932"/>
    </source>
</evidence>
<dbReference type="SUPFAM" id="SSF47413">
    <property type="entry name" value="lambda repressor-like DNA-binding domains"/>
    <property type="match status" value="1"/>
</dbReference>
<dbReference type="Proteomes" id="UP000435649">
    <property type="component" value="Unassembled WGS sequence"/>
</dbReference>
<name>A0A844G504_9BACT</name>
<accession>A0A844G504</accession>